<evidence type="ECO:0000259" key="14">
    <source>
        <dbReference type="Pfam" id="PF00561"/>
    </source>
</evidence>
<evidence type="ECO:0000256" key="11">
    <source>
        <dbReference type="PIRNR" id="PIRNR006431"/>
    </source>
</evidence>
<protein>
    <recommendedName>
        <fullName evidence="5 11">Proline iminopeptidase</fullName>
        <shortName evidence="11">PIP</shortName>
        <ecNumber evidence="4 11">3.4.11.5</ecNumber>
    </recommendedName>
    <alternativeName>
        <fullName evidence="10 11">Prolyl aminopeptidase</fullName>
    </alternativeName>
</protein>
<evidence type="ECO:0000256" key="10">
    <source>
        <dbReference type="ARBA" id="ARBA00029605"/>
    </source>
</evidence>
<reference evidence="15" key="1">
    <citation type="submission" date="2022-08" db="EMBL/GenBank/DDBJ databases">
        <authorList>
            <person name="Vandamme P."/>
            <person name="Hettiarachchi A."/>
            <person name="Peeters C."/>
            <person name="Cnockaert M."/>
            <person name="Carlier A."/>
        </authorList>
    </citation>
    <scope>NUCLEOTIDE SEQUENCE</scope>
    <source>
        <strain evidence="15">LMG 31809</strain>
    </source>
</reference>
<feature type="active site" description="Proton donor" evidence="12">
    <location>
        <position position="300"/>
    </location>
</feature>
<accession>A0A9X3Z617</accession>
<keyword evidence="7 11" id="KW-0963">Cytoplasm</keyword>
<dbReference type="EMBL" id="JANWOI010000001">
    <property type="protein sequence ID" value="MDA5192676.1"/>
    <property type="molecule type" value="Genomic_DNA"/>
</dbReference>
<comment type="catalytic activity">
    <reaction evidence="1 11 13">
        <text>Release of N-terminal proline from a peptide.</text>
        <dbReference type="EC" id="3.4.11.5"/>
    </reaction>
</comment>
<organism evidence="15 16">
    <name type="scientific">Govanella unica</name>
    <dbReference type="NCBI Taxonomy" id="2975056"/>
    <lineage>
        <taxon>Bacteria</taxon>
        <taxon>Pseudomonadati</taxon>
        <taxon>Pseudomonadota</taxon>
        <taxon>Alphaproteobacteria</taxon>
        <taxon>Emcibacterales</taxon>
        <taxon>Govanellaceae</taxon>
        <taxon>Govanella</taxon>
    </lineage>
</organism>
<dbReference type="GO" id="GO:0006508">
    <property type="term" value="P:proteolysis"/>
    <property type="evidence" value="ECO:0007669"/>
    <property type="project" value="UniProtKB-KW"/>
</dbReference>
<evidence type="ECO:0000313" key="16">
    <source>
        <dbReference type="Proteomes" id="UP001141619"/>
    </source>
</evidence>
<evidence type="ECO:0000256" key="2">
    <source>
        <dbReference type="ARBA" id="ARBA00004496"/>
    </source>
</evidence>
<evidence type="ECO:0000256" key="3">
    <source>
        <dbReference type="ARBA" id="ARBA00010088"/>
    </source>
</evidence>
<evidence type="ECO:0000256" key="6">
    <source>
        <dbReference type="ARBA" id="ARBA00022438"/>
    </source>
</evidence>
<sequence>MPSTIADPLAFLYSAIEPSQFGYLAVGDGHEIWWEESGNPAGVPVLYLHGGPGAPGSAAHRRFFDPDFYRLVVFHQRGCGRSLPLARIEANTTWHLVADIERLRVHLGIDQWFVAGGSWGSCLALVYGETYPDRCLGFRLRGVSLGRASDIHWWWDGTSMLFPEAYDELMAVLSPEERDDPLPAFHKRLTDPSREVQLRAAQAIKLYSGRTVHVRENVAKQAEAFDPDLSLPMARLFAHYSVHRFFLENGQILRDLHRISHLPCVIVQGRFDVTTPAEGAWALHKAWPGSTIHMVSGAAHDELDEPLARILVQTHDAIKEQLRARE</sequence>
<evidence type="ECO:0000256" key="5">
    <source>
        <dbReference type="ARBA" id="ARBA00021843"/>
    </source>
</evidence>
<keyword evidence="8 11" id="KW-0645">Protease</keyword>
<dbReference type="PANTHER" id="PTHR43722">
    <property type="entry name" value="PROLINE IMINOPEPTIDASE"/>
    <property type="match status" value="1"/>
</dbReference>
<evidence type="ECO:0000256" key="8">
    <source>
        <dbReference type="ARBA" id="ARBA00022670"/>
    </source>
</evidence>
<keyword evidence="6 11" id="KW-0031">Aminopeptidase</keyword>
<dbReference type="GO" id="GO:0005737">
    <property type="term" value="C:cytoplasm"/>
    <property type="evidence" value="ECO:0007669"/>
    <property type="project" value="UniProtKB-SubCell"/>
</dbReference>
<dbReference type="Gene3D" id="3.40.50.1820">
    <property type="entry name" value="alpha/beta hydrolase"/>
    <property type="match status" value="1"/>
</dbReference>
<comment type="subcellular location">
    <subcellularLocation>
        <location evidence="2 11">Cytoplasm</location>
    </subcellularLocation>
</comment>
<evidence type="ECO:0000256" key="4">
    <source>
        <dbReference type="ARBA" id="ARBA00012568"/>
    </source>
</evidence>
<name>A0A9X3Z617_9PROT</name>
<dbReference type="GO" id="GO:0004177">
    <property type="term" value="F:aminopeptidase activity"/>
    <property type="evidence" value="ECO:0007669"/>
    <property type="project" value="UniProtKB-UniRule"/>
</dbReference>
<feature type="active site" description="Nucleophile" evidence="12">
    <location>
        <position position="118"/>
    </location>
</feature>
<dbReference type="AlphaFoldDB" id="A0A9X3Z617"/>
<gene>
    <name evidence="15" type="primary">pip</name>
    <name evidence="15" type="ORF">NYP16_01730</name>
</gene>
<dbReference type="PANTHER" id="PTHR43722:SF1">
    <property type="entry name" value="PROLINE IMINOPEPTIDASE"/>
    <property type="match status" value="1"/>
</dbReference>
<feature type="domain" description="AB hydrolase-1" evidence="14">
    <location>
        <begin position="44"/>
        <end position="301"/>
    </location>
</feature>
<dbReference type="RefSeq" id="WP_274942380.1">
    <property type="nucleotide sequence ID" value="NZ_JANWOI010000001.1"/>
</dbReference>
<evidence type="ECO:0000256" key="13">
    <source>
        <dbReference type="RuleBase" id="RU003421"/>
    </source>
</evidence>
<dbReference type="PIRSF" id="PIRSF006431">
    <property type="entry name" value="Pept_S33"/>
    <property type="match status" value="1"/>
</dbReference>
<comment type="similarity">
    <text evidence="3 11 13">Belongs to the peptidase S33 family.</text>
</comment>
<evidence type="ECO:0000256" key="12">
    <source>
        <dbReference type="PIRSR" id="PIRSR006431-1"/>
    </source>
</evidence>
<dbReference type="InterPro" id="IPR005944">
    <property type="entry name" value="Pro_iminopeptidase"/>
</dbReference>
<dbReference type="InterPro" id="IPR029058">
    <property type="entry name" value="AB_hydrolase_fold"/>
</dbReference>
<dbReference type="EC" id="3.4.11.5" evidence="4 11"/>
<evidence type="ECO:0000256" key="7">
    <source>
        <dbReference type="ARBA" id="ARBA00022490"/>
    </source>
</evidence>
<dbReference type="SUPFAM" id="SSF53474">
    <property type="entry name" value="alpha/beta-Hydrolases"/>
    <property type="match status" value="1"/>
</dbReference>
<dbReference type="InterPro" id="IPR000073">
    <property type="entry name" value="AB_hydrolase_1"/>
</dbReference>
<evidence type="ECO:0000256" key="1">
    <source>
        <dbReference type="ARBA" id="ARBA00001585"/>
    </source>
</evidence>
<feature type="active site" evidence="12">
    <location>
        <position position="272"/>
    </location>
</feature>
<reference evidence="15" key="2">
    <citation type="journal article" date="2023" name="Syst. Appl. Microbiol.">
        <title>Govania unica gen. nov., sp. nov., a rare biosphere bacterium that represents a novel family in the class Alphaproteobacteria.</title>
        <authorList>
            <person name="Vandamme P."/>
            <person name="Peeters C."/>
            <person name="Hettiarachchi A."/>
            <person name="Cnockaert M."/>
            <person name="Carlier A."/>
        </authorList>
    </citation>
    <scope>NUCLEOTIDE SEQUENCE</scope>
    <source>
        <strain evidence="15">LMG 31809</strain>
    </source>
</reference>
<evidence type="ECO:0000256" key="9">
    <source>
        <dbReference type="ARBA" id="ARBA00022801"/>
    </source>
</evidence>
<evidence type="ECO:0000313" key="15">
    <source>
        <dbReference type="EMBL" id="MDA5192676.1"/>
    </source>
</evidence>
<dbReference type="Proteomes" id="UP001141619">
    <property type="component" value="Unassembled WGS sequence"/>
</dbReference>
<dbReference type="NCBIfam" id="TIGR01249">
    <property type="entry name" value="pro_imino_pep_1"/>
    <property type="match status" value="1"/>
</dbReference>
<dbReference type="Pfam" id="PF00561">
    <property type="entry name" value="Abhydrolase_1"/>
    <property type="match status" value="1"/>
</dbReference>
<dbReference type="PRINTS" id="PR00793">
    <property type="entry name" value="PROAMNOPTASE"/>
</dbReference>
<comment type="caution">
    <text evidence="15">The sequence shown here is derived from an EMBL/GenBank/DDBJ whole genome shotgun (WGS) entry which is preliminary data.</text>
</comment>
<keyword evidence="9 11" id="KW-0378">Hydrolase</keyword>
<proteinExistence type="inferred from homology"/>
<keyword evidence="16" id="KW-1185">Reference proteome</keyword>
<dbReference type="InterPro" id="IPR002410">
    <property type="entry name" value="Peptidase_S33"/>
</dbReference>